<dbReference type="EMBL" id="JAVDVW010000001">
    <property type="protein sequence ID" value="MDR7098820.1"/>
    <property type="molecule type" value="Genomic_DNA"/>
</dbReference>
<dbReference type="Proteomes" id="UP001267878">
    <property type="component" value="Unassembled WGS sequence"/>
</dbReference>
<feature type="signal peptide" evidence="1">
    <location>
        <begin position="1"/>
        <end position="31"/>
    </location>
</feature>
<feature type="chain" id="PRO_5046943504" description="Transporter" evidence="1">
    <location>
        <begin position="32"/>
        <end position="312"/>
    </location>
</feature>
<evidence type="ECO:0000256" key="1">
    <source>
        <dbReference type="SAM" id="SignalP"/>
    </source>
</evidence>
<dbReference type="Pfam" id="PF13557">
    <property type="entry name" value="Phenol_MetA_deg"/>
    <property type="match status" value="1"/>
</dbReference>
<sequence length="312" mass="33656">MRLPRVGACAVNAIRLAGALVLAVSAANAWAQDIEPRAYSNAPVGVNFLIAGVVRTRGGLSFDSSIPITDAKLETTSLVLAYARSLDVWGKSGKFDAIVPYTRLEGTADYLGQPLERQVEGFARPAFRISVNLHGAPALGLKEFRTWKQDLIIGASLQVAPPWGQYDADRIVNISSHRWSFKPEVGLSKAIGSWTLELQAAATYFADNGDFYGGTTRSQDPLYSLQGHVIYGFASGKWLSVDATYFTGGRSRIDDVLNNDLQQNWRVGAILAIPVGPLNSIKFSASSGVSARTGNNFDALGVAWQYRWGGGL</sequence>
<accession>A0ABU1VNA1</accession>
<keyword evidence="1" id="KW-0732">Signal</keyword>
<evidence type="ECO:0000313" key="3">
    <source>
        <dbReference type="Proteomes" id="UP001267878"/>
    </source>
</evidence>
<gene>
    <name evidence="2" type="ORF">J2X04_001167</name>
</gene>
<dbReference type="InterPro" id="IPR025737">
    <property type="entry name" value="FApF"/>
</dbReference>
<comment type="caution">
    <text evidence="2">The sequence shown here is derived from an EMBL/GenBank/DDBJ whole genome shotgun (WGS) entry which is preliminary data.</text>
</comment>
<name>A0ABU1VNA1_9GAMM</name>
<protein>
    <recommendedName>
        <fullName evidence="4">Transporter</fullName>
    </recommendedName>
</protein>
<dbReference type="RefSeq" id="WP_310052902.1">
    <property type="nucleotide sequence ID" value="NZ_JAVDVW010000001.1"/>
</dbReference>
<proteinExistence type="predicted"/>
<evidence type="ECO:0008006" key="4">
    <source>
        <dbReference type="Google" id="ProtNLM"/>
    </source>
</evidence>
<evidence type="ECO:0000313" key="2">
    <source>
        <dbReference type="EMBL" id="MDR7098820.1"/>
    </source>
</evidence>
<keyword evidence="3" id="KW-1185">Reference proteome</keyword>
<organism evidence="2 3">
    <name type="scientific">Agrilutibacter niabensis</name>
    <dbReference type="NCBI Taxonomy" id="380628"/>
    <lineage>
        <taxon>Bacteria</taxon>
        <taxon>Pseudomonadati</taxon>
        <taxon>Pseudomonadota</taxon>
        <taxon>Gammaproteobacteria</taxon>
        <taxon>Lysobacterales</taxon>
        <taxon>Lysobacteraceae</taxon>
        <taxon>Agrilutibacter</taxon>
    </lineage>
</organism>
<reference evidence="2 3" key="1">
    <citation type="submission" date="2023-07" db="EMBL/GenBank/DDBJ databases">
        <title>Sorghum-associated microbial communities from plants grown in Nebraska, USA.</title>
        <authorList>
            <person name="Schachtman D."/>
        </authorList>
    </citation>
    <scope>NUCLEOTIDE SEQUENCE [LARGE SCALE GENOMIC DNA]</scope>
    <source>
        <strain evidence="2 3">BE187</strain>
    </source>
</reference>